<name>H6LFX5_ACEWD</name>
<dbReference type="InterPro" id="IPR041359">
    <property type="entry name" value="MetOD1"/>
</dbReference>
<evidence type="ECO:0000259" key="1">
    <source>
        <dbReference type="Pfam" id="PF18546"/>
    </source>
</evidence>
<dbReference type="OrthoDB" id="1086617at2"/>
<reference evidence="3" key="1">
    <citation type="submission" date="2011-07" db="EMBL/GenBank/DDBJ databases">
        <title>Complete genome sequence of Acetobacterium woodii.</title>
        <authorList>
            <person name="Poehlein A."/>
            <person name="Schmidt S."/>
            <person name="Kaster A.-K."/>
            <person name="Goenrich M."/>
            <person name="Vollmers J."/>
            <person name="Thuermer A."/>
            <person name="Gottschalk G."/>
            <person name="Thauer R.K."/>
            <person name="Daniel R."/>
            <person name="Mueller V."/>
        </authorList>
    </citation>
    <scope>NUCLEOTIDE SEQUENCE [LARGE SCALE GENOMIC DNA]</scope>
    <source>
        <strain evidence="3">ATCC 29683 / DSM 1030 / JCM 2381 / KCTC 1655 / WB1</strain>
    </source>
</reference>
<dbReference type="AlphaFoldDB" id="H6LFX5"/>
<evidence type="ECO:0000313" key="2">
    <source>
        <dbReference type="EMBL" id="AFA48263.1"/>
    </source>
</evidence>
<keyword evidence="3" id="KW-1185">Reference proteome</keyword>
<dbReference type="RefSeq" id="WP_014355866.1">
    <property type="nucleotide sequence ID" value="NC_016894.1"/>
</dbReference>
<dbReference type="EMBL" id="CP002987">
    <property type="protein sequence ID" value="AFA48263.1"/>
    <property type="molecule type" value="Genomic_DNA"/>
</dbReference>
<dbReference type="Proteomes" id="UP000007177">
    <property type="component" value="Chromosome"/>
</dbReference>
<dbReference type="Pfam" id="PF18546">
    <property type="entry name" value="MetOD1"/>
    <property type="match status" value="1"/>
</dbReference>
<sequence>MEQWINMLLKGLDEYTDEDEKQKIMEQCGTKCPYSHMPDEKVKELKEQFNKEDELIKYLMENWRLKQEHGSYYVVFDKCYCPFVNKELEKASPTMCYCTLGSLINKFCVGLDREVEVKIISTIIRGGKECRFEIKM</sequence>
<feature type="domain" description="Metanogen output" evidence="1">
    <location>
        <begin position="53"/>
        <end position="134"/>
    </location>
</feature>
<reference evidence="2 3" key="2">
    <citation type="journal article" date="2012" name="PLoS ONE">
        <title>An ancient pathway combining carbon dioxide fixation with the generation and utilization of a sodium ion gradient for ATP synthesis.</title>
        <authorList>
            <person name="Poehlein A."/>
            <person name="Schmidt S."/>
            <person name="Kaster A.K."/>
            <person name="Goenrich M."/>
            <person name="Vollmers J."/>
            <person name="Thurmer A."/>
            <person name="Bertsch J."/>
            <person name="Schuchmann K."/>
            <person name="Voigt B."/>
            <person name="Hecker M."/>
            <person name="Daniel R."/>
            <person name="Thauer R.K."/>
            <person name="Gottschalk G."/>
            <person name="Muller V."/>
        </authorList>
    </citation>
    <scope>NUCLEOTIDE SEQUENCE [LARGE SCALE GENOMIC DNA]</scope>
    <source>
        <strain evidence="3">ATCC 29683 / DSM 1030 / JCM 2381 / KCTC 1655 / WB1</strain>
    </source>
</reference>
<dbReference type="KEGG" id="awo:Awo_c14810"/>
<dbReference type="HOGENOM" id="CLU_1870874_0_0_9"/>
<gene>
    <name evidence="2" type="ordered locus">Awo_c14810</name>
</gene>
<proteinExistence type="predicted"/>
<organism evidence="2 3">
    <name type="scientific">Acetobacterium woodii (strain ATCC 29683 / DSM 1030 / JCM 2381 / KCTC 1655 / WB1)</name>
    <dbReference type="NCBI Taxonomy" id="931626"/>
    <lineage>
        <taxon>Bacteria</taxon>
        <taxon>Bacillati</taxon>
        <taxon>Bacillota</taxon>
        <taxon>Clostridia</taxon>
        <taxon>Eubacteriales</taxon>
        <taxon>Eubacteriaceae</taxon>
        <taxon>Acetobacterium</taxon>
    </lineage>
</organism>
<evidence type="ECO:0000313" key="3">
    <source>
        <dbReference type="Proteomes" id="UP000007177"/>
    </source>
</evidence>
<protein>
    <recommendedName>
        <fullName evidence="1">Metanogen output domain-containing protein</fullName>
    </recommendedName>
</protein>
<accession>H6LFX5</accession>